<proteinExistence type="predicted"/>
<feature type="domain" description="N-acetyltransferase" evidence="2">
    <location>
        <begin position="15"/>
        <end position="159"/>
    </location>
</feature>
<sequence length="159" mass="17827">MLEESRLVHLTWLHLHHRDITGRQMHDLLRLRHQVFVIEQECPDYADIDGLDVAGDTHHVLGLDGDRLVAVSRVLSPGLHGERVRIGRVVVAPEGRGTGVGHQLMAETLALCEQQWPGHPILLSAQAHLTDYYGRYGFVAVGEVYLEDDIPHLDMVRPG</sequence>
<protein>
    <recommendedName>
        <fullName evidence="1">Protein ElaA</fullName>
    </recommendedName>
</protein>
<dbReference type="SUPFAM" id="SSF55729">
    <property type="entry name" value="Acyl-CoA N-acyltransferases (Nat)"/>
    <property type="match status" value="1"/>
</dbReference>
<evidence type="ECO:0000313" key="3">
    <source>
        <dbReference type="EMBL" id="NYG58868.1"/>
    </source>
</evidence>
<dbReference type="Gene3D" id="3.40.630.30">
    <property type="match status" value="1"/>
</dbReference>
<keyword evidence="4" id="KW-1185">Reference proteome</keyword>
<dbReference type="Proteomes" id="UP000540656">
    <property type="component" value="Unassembled WGS sequence"/>
</dbReference>
<evidence type="ECO:0000259" key="2">
    <source>
        <dbReference type="PROSITE" id="PS51186"/>
    </source>
</evidence>
<dbReference type="PROSITE" id="PS51186">
    <property type="entry name" value="GNAT"/>
    <property type="match status" value="1"/>
</dbReference>
<comment type="caution">
    <text evidence="3">The sequence shown here is derived from an EMBL/GenBank/DDBJ whole genome shotgun (WGS) entry which is preliminary data.</text>
</comment>
<evidence type="ECO:0000313" key="4">
    <source>
        <dbReference type="Proteomes" id="UP000540656"/>
    </source>
</evidence>
<gene>
    <name evidence="3" type="ORF">BJ980_001791</name>
</gene>
<dbReference type="Pfam" id="PF13673">
    <property type="entry name" value="Acetyltransf_10"/>
    <property type="match status" value="1"/>
</dbReference>
<dbReference type="InterPro" id="IPR016181">
    <property type="entry name" value="Acyl_CoA_acyltransferase"/>
</dbReference>
<organism evidence="3 4">
    <name type="scientific">Nocardioides daedukensis</name>
    <dbReference type="NCBI Taxonomy" id="634462"/>
    <lineage>
        <taxon>Bacteria</taxon>
        <taxon>Bacillati</taxon>
        <taxon>Actinomycetota</taxon>
        <taxon>Actinomycetes</taxon>
        <taxon>Propionibacteriales</taxon>
        <taxon>Nocardioidaceae</taxon>
        <taxon>Nocardioides</taxon>
    </lineage>
</organism>
<dbReference type="GO" id="GO:0016747">
    <property type="term" value="F:acyltransferase activity, transferring groups other than amino-acyl groups"/>
    <property type="evidence" value="ECO:0007669"/>
    <property type="project" value="InterPro"/>
</dbReference>
<reference evidence="3 4" key="1">
    <citation type="submission" date="2020-07" db="EMBL/GenBank/DDBJ databases">
        <title>Sequencing the genomes of 1000 actinobacteria strains.</title>
        <authorList>
            <person name="Klenk H.-P."/>
        </authorList>
    </citation>
    <scope>NUCLEOTIDE SEQUENCE [LARGE SCALE GENOMIC DNA]</scope>
    <source>
        <strain evidence="3 4">DSM 23819</strain>
    </source>
</reference>
<dbReference type="EMBL" id="JACCAA010000001">
    <property type="protein sequence ID" value="NYG58868.1"/>
    <property type="molecule type" value="Genomic_DNA"/>
</dbReference>
<dbReference type="AlphaFoldDB" id="A0A7Y9S2A8"/>
<dbReference type="InterPro" id="IPR000182">
    <property type="entry name" value="GNAT_dom"/>
</dbReference>
<accession>A0A7Y9S2A8</accession>
<dbReference type="RefSeq" id="WP_218855452.1">
    <property type="nucleotide sequence ID" value="NZ_JACCAA010000001.1"/>
</dbReference>
<evidence type="ECO:0000256" key="1">
    <source>
        <dbReference type="ARBA" id="ARBA00072224"/>
    </source>
</evidence>
<name>A0A7Y9S2A8_9ACTN</name>
<dbReference type="FunFam" id="3.40.630.30:FF:000035">
    <property type="entry name" value="GNAT family N-acetyltransferase"/>
    <property type="match status" value="1"/>
</dbReference>
<dbReference type="CDD" id="cd04301">
    <property type="entry name" value="NAT_SF"/>
    <property type="match status" value="1"/>
</dbReference>